<dbReference type="AlphaFoldDB" id="A0AAW9C255"/>
<evidence type="ECO:0000313" key="2">
    <source>
        <dbReference type="Proteomes" id="UP001276300"/>
    </source>
</evidence>
<dbReference type="EMBL" id="JAUEQX010000005">
    <property type="protein sequence ID" value="MDW3776269.1"/>
    <property type="molecule type" value="Genomic_DNA"/>
</dbReference>
<dbReference type="Proteomes" id="UP001276300">
    <property type="component" value="Unassembled WGS sequence"/>
</dbReference>
<accession>A0AAW9C255</accession>
<gene>
    <name evidence="1" type="ORF">QWU01_05510</name>
</gene>
<proteinExistence type="predicted"/>
<protein>
    <submittedName>
        <fullName evidence="1">DUF4222 domain-containing protein</fullName>
    </submittedName>
</protein>
<reference evidence="1" key="1">
    <citation type="journal article" date="2023" name="J Glob Antimicrob Resist">
        <title>Emergence of NDM-1 and KPC-3 carbapenemases in Kluyvera cryocrescens: Investigating genetic heterogeneity and acquisition routes of blaNDM-1 in Enterobacterales species in Portugal.</title>
        <authorList>
            <person name="Loiodice M."/>
            <person name="Ribeiro M."/>
            <person name="Peixe L."/>
            <person name="Novais A."/>
        </authorList>
    </citation>
    <scope>NUCLEOTIDE SEQUENCE</scope>
    <source>
        <strain evidence="1">K629</strain>
    </source>
</reference>
<comment type="caution">
    <text evidence="1">The sequence shown here is derived from an EMBL/GenBank/DDBJ whole genome shotgun (WGS) entry which is preliminary data.</text>
</comment>
<organism evidence="1 2">
    <name type="scientific">Kluyvera cryocrescens</name>
    <name type="common">Kluyvera citrophila</name>
    <dbReference type="NCBI Taxonomy" id="580"/>
    <lineage>
        <taxon>Bacteria</taxon>
        <taxon>Pseudomonadati</taxon>
        <taxon>Pseudomonadota</taxon>
        <taxon>Gammaproteobacteria</taxon>
        <taxon>Enterobacterales</taxon>
        <taxon>Enterobacteriaceae</taxon>
        <taxon>Kluyvera</taxon>
    </lineage>
</organism>
<dbReference type="Pfam" id="PF13973">
    <property type="entry name" value="DUF4222"/>
    <property type="match status" value="1"/>
</dbReference>
<dbReference type="InterPro" id="IPR025317">
    <property type="entry name" value="DUF4222"/>
</dbReference>
<dbReference type="RefSeq" id="WP_318242300.1">
    <property type="nucleotide sequence ID" value="NZ_JAUEQX010000005.1"/>
</dbReference>
<name>A0AAW9C255_KLUCR</name>
<evidence type="ECO:0000313" key="1">
    <source>
        <dbReference type="EMBL" id="MDW3776269.1"/>
    </source>
</evidence>
<sequence>MKKKNSGLAVAGQTQPEILPGDIFKDRRGELIVIETVTPVRVSFKRQGYYAECTCSPGRLLREFTPVKRQSFSEWCIANNTAEKIKNLRALIAAKRLQK</sequence>